<proteinExistence type="inferred from homology"/>
<dbReference type="Gene3D" id="2.60.120.460">
    <property type="entry name" value="YjbQ-like"/>
    <property type="match status" value="1"/>
</dbReference>
<sequence>MISYLTLRSRERTELIDITSQVEDLVGAARISSGCCDVFVMHTTAGITVNEGADPAVKRDIAECLNRMVPNAHYFTHAEGNSAAHVKSSLVGTCQRLLIDRGKLILGTWQAIYFCEFDGPRERKVAVRISIDS</sequence>
<dbReference type="AlphaFoldDB" id="A0A6V8MIP4"/>
<dbReference type="NCBIfam" id="TIGR00149">
    <property type="entry name" value="TIGR00149_YjbQ"/>
    <property type="match status" value="1"/>
</dbReference>
<dbReference type="PANTHER" id="PTHR30615">
    <property type="entry name" value="UNCHARACTERIZED PROTEIN YJBQ-RELATED"/>
    <property type="match status" value="1"/>
</dbReference>
<keyword evidence="3" id="KW-1185">Reference proteome</keyword>
<comment type="caution">
    <text evidence="2">The sequence shown here is derived from an EMBL/GenBank/DDBJ whole genome shotgun (WGS) entry which is preliminary data.</text>
</comment>
<protein>
    <recommendedName>
        <fullName evidence="4">Secondary thiamine-phosphate synthase enzyme</fullName>
    </recommendedName>
</protein>
<dbReference type="EMBL" id="BLXX01000005">
    <property type="protein sequence ID" value="GFO59842.1"/>
    <property type="molecule type" value="Genomic_DNA"/>
</dbReference>
<dbReference type="Proteomes" id="UP000556026">
    <property type="component" value="Unassembled WGS sequence"/>
</dbReference>
<organism evidence="2 3">
    <name type="scientific">Geomonas silvestris</name>
    <dbReference type="NCBI Taxonomy" id="2740184"/>
    <lineage>
        <taxon>Bacteria</taxon>
        <taxon>Pseudomonadati</taxon>
        <taxon>Thermodesulfobacteriota</taxon>
        <taxon>Desulfuromonadia</taxon>
        <taxon>Geobacterales</taxon>
        <taxon>Geobacteraceae</taxon>
        <taxon>Geomonas</taxon>
    </lineage>
</organism>
<dbReference type="InterPro" id="IPR001602">
    <property type="entry name" value="UPF0047_YjbQ-like"/>
</dbReference>
<reference evidence="3" key="1">
    <citation type="submission" date="2020-06" db="EMBL/GenBank/DDBJ databases">
        <title>Draft genomic sequence of Geomonas sp. Red330.</title>
        <authorList>
            <person name="Itoh H."/>
            <person name="Zhenxing X."/>
            <person name="Ushijima N."/>
            <person name="Masuda Y."/>
            <person name="Shiratori Y."/>
            <person name="Senoo K."/>
        </authorList>
    </citation>
    <scope>NUCLEOTIDE SEQUENCE [LARGE SCALE GENOMIC DNA]</scope>
    <source>
        <strain evidence="3">Red330</strain>
    </source>
</reference>
<name>A0A6V8MIP4_9BACT</name>
<evidence type="ECO:0000313" key="2">
    <source>
        <dbReference type="EMBL" id="GFO59842.1"/>
    </source>
</evidence>
<dbReference type="PANTHER" id="PTHR30615:SF8">
    <property type="entry name" value="UPF0047 PROTEIN C4A8.02C"/>
    <property type="match status" value="1"/>
</dbReference>
<dbReference type="PIRSF" id="PIRSF004681">
    <property type="entry name" value="UCP004681"/>
    <property type="match status" value="1"/>
</dbReference>
<dbReference type="SUPFAM" id="SSF111038">
    <property type="entry name" value="YjbQ-like"/>
    <property type="match status" value="1"/>
</dbReference>
<evidence type="ECO:0000256" key="1">
    <source>
        <dbReference type="ARBA" id="ARBA00005534"/>
    </source>
</evidence>
<dbReference type="RefSeq" id="WP_183354662.1">
    <property type="nucleotide sequence ID" value="NZ_BLXX01000005.1"/>
</dbReference>
<gene>
    <name evidence="2" type="ORF">GMST_21670</name>
</gene>
<accession>A0A6V8MIP4</accession>
<dbReference type="InterPro" id="IPR035917">
    <property type="entry name" value="YjbQ-like_sf"/>
</dbReference>
<evidence type="ECO:0008006" key="4">
    <source>
        <dbReference type="Google" id="ProtNLM"/>
    </source>
</evidence>
<comment type="similarity">
    <text evidence="1">Belongs to the UPF0047 family.</text>
</comment>
<dbReference type="Pfam" id="PF01894">
    <property type="entry name" value="YjbQ"/>
    <property type="match status" value="1"/>
</dbReference>
<evidence type="ECO:0000313" key="3">
    <source>
        <dbReference type="Proteomes" id="UP000556026"/>
    </source>
</evidence>